<name>F9Q5R6_9PAST</name>
<dbReference type="AlphaFoldDB" id="F9Q5R6"/>
<comment type="caution">
    <text evidence="1">The sequence shown here is derived from an EMBL/GenBank/DDBJ whole genome shotgun (WGS) entry which is preliminary data.</text>
</comment>
<proteinExistence type="predicted"/>
<evidence type="ECO:0000313" key="1">
    <source>
        <dbReference type="EMBL" id="EGV07725.1"/>
    </source>
</evidence>
<dbReference type="EMBL" id="AFUV01000001">
    <property type="protein sequence ID" value="EGV07725.1"/>
    <property type="molecule type" value="Genomic_DNA"/>
</dbReference>
<reference evidence="1 2" key="1">
    <citation type="submission" date="2011-07" db="EMBL/GenBank/DDBJ databases">
        <authorList>
            <person name="Harkins D.M."/>
            <person name="Madupu R."/>
            <person name="Durkin A.S."/>
            <person name="Torralba M."/>
            <person name="Methe B."/>
            <person name="Sutton G.G."/>
            <person name="Nelson K.E."/>
        </authorList>
    </citation>
    <scope>NUCLEOTIDE SEQUENCE [LARGE SCALE GENOMIC DNA]</scope>
    <source>
        <strain evidence="1 2">HK 85</strain>
    </source>
</reference>
<gene>
    <name evidence="1" type="ORF">HMPREF9952_1198</name>
</gene>
<accession>F9Q5R6</accession>
<evidence type="ECO:0000313" key="2">
    <source>
        <dbReference type="Proteomes" id="UP000006235"/>
    </source>
</evidence>
<dbReference type="Proteomes" id="UP000006235">
    <property type="component" value="Unassembled WGS sequence"/>
</dbReference>
<dbReference type="STRING" id="1035188.HMPREF9952_1198"/>
<protein>
    <submittedName>
        <fullName evidence="1">Uncharacterized protein</fullName>
    </submittedName>
</protein>
<sequence>MPAKREKWRVKTSLEGEITLESYGLLVKITRYSSKNLYN</sequence>
<organism evidence="1 2">
    <name type="scientific">Haemophilus pittmaniae HK 85</name>
    <dbReference type="NCBI Taxonomy" id="1035188"/>
    <lineage>
        <taxon>Bacteria</taxon>
        <taxon>Pseudomonadati</taxon>
        <taxon>Pseudomonadota</taxon>
        <taxon>Gammaproteobacteria</taxon>
        <taxon>Pasteurellales</taxon>
        <taxon>Pasteurellaceae</taxon>
        <taxon>Haemophilus</taxon>
    </lineage>
</organism>